<sequence>MSCNHATGQCDEGCASGWTGTTCDKECKAGTYGHNCVNNCSGHCLHDSHCNKQTGHCDSGCNLGYTNGDCSKDDISYNKVATLSPPSTAVNLEAKNAVDGNIATCMRTGDIEVTAKDKTVWWIVDLGRVYNVYNINIQFKNYDGYETRQRGRFAGFSLTRFTLCYEHGDEVNFEKGFILKKKVESVMPCVWQGRIYVPGNGPRKRSVWVIYSYEPILSTHPVKGRTSVLQLVVDHRTHDIDQVKRKQGATIQRFKDCEKPNKTHQNKVHRSVKKRIVEYNPQDFHQTSTKSRK</sequence>
<dbReference type="PANTHER" id="PTHR24035">
    <property type="entry name" value="MULTIPLE EPIDERMAL GROWTH FACTOR-LIKE DOMAINS PROTEIN"/>
    <property type="match status" value="1"/>
</dbReference>
<dbReference type="EnsemblMetazoa" id="G7564.1">
    <property type="protein sequence ID" value="G7564.1:cds"/>
    <property type="gene ID" value="G7564"/>
</dbReference>
<accession>A0A8W8NVM3</accession>
<organism evidence="1 2">
    <name type="scientific">Magallana gigas</name>
    <name type="common">Pacific oyster</name>
    <name type="synonym">Crassostrea gigas</name>
    <dbReference type="NCBI Taxonomy" id="29159"/>
    <lineage>
        <taxon>Eukaryota</taxon>
        <taxon>Metazoa</taxon>
        <taxon>Spiralia</taxon>
        <taxon>Lophotrochozoa</taxon>
        <taxon>Mollusca</taxon>
        <taxon>Bivalvia</taxon>
        <taxon>Autobranchia</taxon>
        <taxon>Pteriomorphia</taxon>
        <taxon>Ostreida</taxon>
        <taxon>Ostreoidea</taxon>
        <taxon>Ostreidae</taxon>
        <taxon>Magallana</taxon>
    </lineage>
</organism>
<dbReference type="Pfam" id="PF22633">
    <property type="entry name" value="F5_F8_type_C_2"/>
    <property type="match status" value="1"/>
</dbReference>
<evidence type="ECO:0000313" key="2">
    <source>
        <dbReference type="Proteomes" id="UP000005408"/>
    </source>
</evidence>
<proteinExistence type="predicted"/>
<dbReference type="InterPro" id="IPR008979">
    <property type="entry name" value="Galactose-bd-like_sf"/>
</dbReference>
<dbReference type="Gene3D" id="2.170.300.10">
    <property type="entry name" value="Tie2 ligand-binding domain superfamily"/>
    <property type="match status" value="1"/>
</dbReference>
<reference evidence="1" key="1">
    <citation type="submission" date="2022-08" db="UniProtKB">
        <authorList>
            <consortium name="EnsemblMetazoa"/>
        </authorList>
    </citation>
    <scope>IDENTIFICATION</scope>
    <source>
        <strain evidence="1">05x7-T-G4-1.051#20</strain>
    </source>
</reference>
<name>A0A8W8NVM3_MAGGI</name>
<evidence type="ECO:0000313" key="1">
    <source>
        <dbReference type="EnsemblMetazoa" id="G7564.1:cds"/>
    </source>
</evidence>
<dbReference type="InterPro" id="IPR052108">
    <property type="entry name" value="MEGF/SIB"/>
</dbReference>
<protein>
    <submittedName>
        <fullName evidence="1">Uncharacterized protein</fullName>
    </submittedName>
</protein>
<dbReference type="PANTHER" id="PTHR24035:SF109">
    <property type="entry name" value="PROTEIN DRAPER"/>
    <property type="match status" value="1"/>
</dbReference>
<dbReference type="SUPFAM" id="SSF49785">
    <property type="entry name" value="Galactose-binding domain-like"/>
    <property type="match status" value="1"/>
</dbReference>
<dbReference type="Proteomes" id="UP000005408">
    <property type="component" value="Unassembled WGS sequence"/>
</dbReference>
<dbReference type="AlphaFoldDB" id="A0A8W8NVM3"/>
<dbReference type="Gene3D" id="2.60.120.260">
    <property type="entry name" value="Galactose-binding domain-like"/>
    <property type="match status" value="1"/>
</dbReference>
<keyword evidence="2" id="KW-1185">Reference proteome</keyword>